<evidence type="ECO:0000259" key="1">
    <source>
        <dbReference type="Pfam" id="PF01243"/>
    </source>
</evidence>
<dbReference type="EMBL" id="OX365923">
    <property type="protein sequence ID" value="CAI4047454.1"/>
    <property type="molecule type" value="Genomic_DNA"/>
</dbReference>
<dbReference type="AlphaFoldDB" id="A0AA35J4E0"/>
<dbReference type="SUPFAM" id="SSF50475">
    <property type="entry name" value="FMN-binding split barrel"/>
    <property type="match status" value="1"/>
</dbReference>
<dbReference type="InterPro" id="IPR052841">
    <property type="entry name" value="PMP_oxidase-like"/>
</dbReference>
<dbReference type="GO" id="GO:0005634">
    <property type="term" value="C:nucleus"/>
    <property type="evidence" value="ECO:0007669"/>
    <property type="project" value="TreeGrafter"/>
</dbReference>
<dbReference type="InterPro" id="IPR011576">
    <property type="entry name" value="Pyridox_Oxase_N"/>
</dbReference>
<feature type="domain" description="Pyridoxamine 5'-phosphate oxidase N-terminal" evidence="1">
    <location>
        <begin position="12"/>
        <end position="154"/>
    </location>
</feature>
<accession>A0AA35J4E0</accession>
<dbReference type="InterPro" id="IPR012349">
    <property type="entry name" value="Split_barrel_FMN-bd"/>
</dbReference>
<protein>
    <recommendedName>
        <fullName evidence="1">Pyridoxamine 5'-phosphate oxidase N-terminal domain-containing protein</fullName>
    </recommendedName>
</protein>
<gene>
    <name evidence="2" type="primary">SUVC12G4850</name>
    <name evidence="2" type="ORF">SUVC_12G4850</name>
</gene>
<sequence length="207" mass="23445">MELKEQIPNDLLQLIKLSKYVHVATCSSKCIPSVSLMHYIFVSSAETFHKHEYGIDSDRNDYIIFTVFEKSVKFRNVIENPNVALLFHDWITAKNLTLRKKSIHDENCSSGQAGSTKLNDFLRDLNQNELNQVSATVNGIADIVDPDSEESTYYRRLLLKANPDADIFILGEDTAIIKVKIHKIKVSDIENNTSVYGQTAKPGLTKR</sequence>
<dbReference type="Pfam" id="PF01243">
    <property type="entry name" value="PNPOx_N"/>
    <property type="match status" value="1"/>
</dbReference>
<reference evidence="2" key="1">
    <citation type="submission" date="2022-10" db="EMBL/GenBank/DDBJ databases">
        <authorList>
            <person name="Byrne P K."/>
        </authorList>
    </citation>
    <scope>NUCLEOTIDE SEQUENCE</scope>
    <source>
        <strain evidence="2">CBS7001</strain>
    </source>
</reference>
<dbReference type="Proteomes" id="UP001162090">
    <property type="component" value="Chromosome 12"/>
</dbReference>
<dbReference type="Gene3D" id="2.30.110.10">
    <property type="entry name" value="Electron Transport, Fmn-binding Protein, Chain A"/>
    <property type="match status" value="1"/>
</dbReference>
<dbReference type="GO" id="GO:0005737">
    <property type="term" value="C:cytoplasm"/>
    <property type="evidence" value="ECO:0007669"/>
    <property type="project" value="TreeGrafter"/>
</dbReference>
<organism evidence="2 3">
    <name type="scientific">Saccharomyces uvarum</name>
    <name type="common">Yeast</name>
    <name type="synonym">Saccharomyces bayanus var. uvarum</name>
    <dbReference type="NCBI Taxonomy" id="230603"/>
    <lineage>
        <taxon>Eukaryota</taxon>
        <taxon>Fungi</taxon>
        <taxon>Dikarya</taxon>
        <taxon>Ascomycota</taxon>
        <taxon>Saccharomycotina</taxon>
        <taxon>Saccharomycetes</taxon>
        <taxon>Saccharomycetales</taxon>
        <taxon>Saccharomycetaceae</taxon>
        <taxon>Saccharomyces</taxon>
    </lineage>
</organism>
<evidence type="ECO:0000313" key="3">
    <source>
        <dbReference type="Proteomes" id="UP001162090"/>
    </source>
</evidence>
<evidence type="ECO:0000313" key="2">
    <source>
        <dbReference type="EMBL" id="CAI4047454.1"/>
    </source>
</evidence>
<dbReference type="PANTHER" id="PTHR28040:SF1">
    <property type="entry name" value="PYRIDOXAMINE 5'-PHOSPHATE OXIDASE YLR456W HOMOLOG-RELATED"/>
    <property type="match status" value="1"/>
</dbReference>
<name>A0AA35J4E0_SACUV</name>
<proteinExistence type="predicted"/>
<dbReference type="PANTHER" id="PTHR28040">
    <property type="entry name" value="PYRIDOXAMINE 5'-PHOSPHATE OXIDASE YLR456W HOMOLOG-RELATED"/>
    <property type="match status" value="1"/>
</dbReference>